<evidence type="ECO:0000313" key="1">
    <source>
        <dbReference type="EMBL" id="MBW4659707.1"/>
    </source>
</evidence>
<dbReference type="Proteomes" id="UP000757435">
    <property type="component" value="Unassembled WGS sequence"/>
</dbReference>
<protein>
    <submittedName>
        <fullName evidence="1">Uncharacterized protein</fullName>
    </submittedName>
</protein>
<accession>A0A951UMT4</accession>
<dbReference type="EMBL" id="JAHHHD010000014">
    <property type="protein sequence ID" value="MBW4659707.1"/>
    <property type="molecule type" value="Genomic_DNA"/>
</dbReference>
<proteinExistence type="predicted"/>
<reference evidence="1" key="2">
    <citation type="journal article" date="2022" name="Microbiol. Resour. Announc.">
        <title>Metagenome Sequencing to Explore Phylogenomics of Terrestrial Cyanobacteria.</title>
        <authorList>
            <person name="Ward R.D."/>
            <person name="Stajich J.E."/>
            <person name="Johansen J.R."/>
            <person name="Huntemann M."/>
            <person name="Clum A."/>
            <person name="Foster B."/>
            <person name="Foster B."/>
            <person name="Roux S."/>
            <person name="Palaniappan K."/>
            <person name="Varghese N."/>
            <person name="Mukherjee S."/>
            <person name="Reddy T.B.K."/>
            <person name="Daum C."/>
            <person name="Copeland A."/>
            <person name="Chen I.A."/>
            <person name="Ivanova N.N."/>
            <person name="Kyrpides N.C."/>
            <person name="Shapiro N."/>
            <person name="Eloe-Fadrosh E.A."/>
            <person name="Pietrasiak N."/>
        </authorList>
    </citation>
    <scope>NUCLEOTIDE SEQUENCE</scope>
    <source>
        <strain evidence="1">UHER 2000/2452</strain>
    </source>
</reference>
<name>A0A951UMT4_9CYAN</name>
<sequence length="138" mass="15660">MLSTLQHRINQHQLLSQLRLKLLRLHKLLLDTERVTYEQVRGQVSRGELLQLVISHDQFAWLYPLSALILRIDELLHADEPVTSEAIATLIIDVHTLLTPDALGEGFAIKYDATFQRNPDVVLAHADVVTLLAAKVQR</sequence>
<gene>
    <name evidence="1" type="ORF">KME15_13605</name>
</gene>
<evidence type="ECO:0000313" key="2">
    <source>
        <dbReference type="Proteomes" id="UP000757435"/>
    </source>
</evidence>
<comment type="caution">
    <text evidence="1">The sequence shown here is derived from an EMBL/GenBank/DDBJ whole genome shotgun (WGS) entry which is preliminary data.</text>
</comment>
<organism evidence="1 2">
    <name type="scientific">Drouetiella hepatica Uher 2000/2452</name>
    <dbReference type="NCBI Taxonomy" id="904376"/>
    <lineage>
        <taxon>Bacteria</taxon>
        <taxon>Bacillati</taxon>
        <taxon>Cyanobacteriota</taxon>
        <taxon>Cyanophyceae</taxon>
        <taxon>Oculatellales</taxon>
        <taxon>Oculatellaceae</taxon>
        <taxon>Drouetiella</taxon>
    </lineage>
</organism>
<dbReference type="AlphaFoldDB" id="A0A951UMT4"/>
<reference evidence="1" key="1">
    <citation type="submission" date="2021-05" db="EMBL/GenBank/DDBJ databases">
        <authorList>
            <person name="Pietrasiak N."/>
            <person name="Ward R."/>
            <person name="Stajich J.E."/>
            <person name="Kurbessoian T."/>
        </authorList>
    </citation>
    <scope>NUCLEOTIDE SEQUENCE</scope>
    <source>
        <strain evidence="1">UHER 2000/2452</strain>
    </source>
</reference>